<dbReference type="EMBL" id="CATQJA010002709">
    <property type="protein sequence ID" value="CAJ0587087.1"/>
    <property type="molecule type" value="Genomic_DNA"/>
</dbReference>
<keyword evidence="7 9" id="KW-0030">Aminoacyl-tRNA synthetase</keyword>
<dbReference type="InterPro" id="IPR002306">
    <property type="entry name" value="Trp-tRNA-ligase"/>
</dbReference>
<dbReference type="SUPFAM" id="SSF52374">
    <property type="entry name" value="Nucleotidylyl transferase"/>
    <property type="match status" value="1"/>
</dbReference>
<name>A0AA36DH80_9BILA</name>
<evidence type="ECO:0000256" key="9">
    <source>
        <dbReference type="RuleBase" id="RU363036"/>
    </source>
</evidence>
<dbReference type="InterPro" id="IPR002305">
    <property type="entry name" value="aa-tRNA-synth_Ic"/>
</dbReference>
<protein>
    <recommendedName>
        <fullName evidence="2">tryptophan--tRNA ligase</fullName>
        <ecNumber evidence="2">6.1.1.2</ecNumber>
    </recommendedName>
    <alternativeName>
        <fullName evidence="8">Tryptophanyl-tRNA synthetase</fullName>
    </alternativeName>
</protein>
<dbReference type="Pfam" id="PF00579">
    <property type="entry name" value="tRNA-synt_1b"/>
    <property type="match status" value="1"/>
</dbReference>
<dbReference type="PANTHER" id="PTHR43766:SF1">
    <property type="entry name" value="TRYPTOPHAN--TRNA LIGASE, MITOCHONDRIAL"/>
    <property type="match status" value="1"/>
</dbReference>
<dbReference type="GO" id="GO:0005524">
    <property type="term" value="F:ATP binding"/>
    <property type="evidence" value="ECO:0007669"/>
    <property type="project" value="UniProtKB-KW"/>
</dbReference>
<dbReference type="Gene3D" id="1.10.240.10">
    <property type="entry name" value="Tyrosyl-Transfer RNA Synthetase"/>
    <property type="match status" value="1"/>
</dbReference>
<dbReference type="InterPro" id="IPR050203">
    <property type="entry name" value="Trp-tRNA_synthetase"/>
</dbReference>
<dbReference type="Gene3D" id="3.40.50.620">
    <property type="entry name" value="HUPs"/>
    <property type="match status" value="1"/>
</dbReference>
<dbReference type="GO" id="GO:0005759">
    <property type="term" value="C:mitochondrial matrix"/>
    <property type="evidence" value="ECO:0007669"/>
    <property type="project" value="TreeGrafter"/>
</dbReference>
<accession>A0AA36DH80</accession>
<evidence type="ECO:0000256" key="7">
    <source>
        <dbReference type="ARBA" id="ARBA00023146"/>
    </source>
</evidence>
<evidence type="ECO:0000256" key="5">
    <source>
        <dbReference type="ARBA" id="ARBA00022840"/>
    </source>
</evidence>
<evidence type="ECO:0000256" key="6">
    <source>
        <dbReference type="ARBA" id="ARBA00022917"/>
    </source>
</evidence>
<comment type="caution">
    <text evidence="10">The sequence shown here is derived from an EMBL/GenBank/DDBJ whole genome shotgun (WGS) entry which is preliminary data.</text>
</comment>
<dbReference type="CDD" id="cd00806">
    <property type="entry name" value="TrpRS_core"/>
    <property type="match status" value="1"/>
</dbReference>
<proteinExistence type="inferred from homology"/>
<keyword evidence="3 9" id="KW-0436">Ligase</keyword>
<dbReference type="InterPro" id="IPR001412">
    <property type="entry name" value="aa-tRNA-synth_I_CS"/>
</dbReference>
<dbReference type="InterPro" id="IPR014729">
    <property type="entry name" value="Rossmann-like_a/b/a_fold"/>
</dbReference>
<evidence type="ECO:0000256" key="8">
    <source>
        <dbReference type="ARBA" id="ARBA00030268"/>
    </source>
</evidence>
<reference evidence="10" key="1">
    <citation type="submission" date="2023-06" db="EMBL/GenBank/DDBJ databases">
        <authorList>
            <person name="Delattre M."/>
        </authorList>
    </citation>
    <scope>NUCLEOTIDE SEQUENCE</scope>
    <source>
        <strain evidence="10">AF72</strain>
    </source>
</reference>
<evidence type="ECO:0000313" key="11">
    <source>
        <dbReference type="Proteomes" id="UP001177023"/>
    </source>
</evidence>
<comment type="similarity">
    <text evidence="1 9">Belongs to the class-I aminoacyl-tRNA synthetase family.</text>
</comment>
<dbReference type="GO" id="GO:0004830">
    <property type="term" value="F:tryptophan-tRNA ligase activity"/>
    <property type="evidence" value="ECO:0007669"/>
    <property type="project" value="UniProtKB-EC"/>
</dbReference>
<keyword evidence="11" id="KW-1185">Reference proteome</keyword>
<evidence type="ECO:0000256" key="2">
    <source>
        <dbReference type="ARBA" id="ARBA00013161"/>
    </source>
</evidence>
<dbReference type="NCBIfam" id="TIGR00233">
    <property type="entry name" value="trpS"/>
    <property type="match status" value="1"/>
</dbReference>
<dbReference type="PROSITE" id="PS00178">
    <property type="entry name" value="AA_TRNA_LIGASE_I"/>
    <property type="match status" value="1"/>
</dbReference>
<sequence>MVLNGRLPRLCAQVRLKAAPPVERYAPKEHQKIVLSGIQPTGSPHLGNYFGFIRPWLDLQKSTSESTPLFLSVVNQHALSLGPVLPAGKLKNNTWIMAASLLACGVDPTRTVLFRQSDILEISQMNWILSSLQTVKKLQRLPQYKDKASKFSNGVIPVGLLIYPVLQSADVFTFKGTHIPVGEDQTQHMMLMRDLAIAFNSEYGIDHFPVAEQVVPCEKAHARIKSLRDPEAKMSKSDPSGKGRIDIGDDVKLVQQKCMKALSNTYEKLDYDRVGLPAVANLLDIYSAVSGKPVEEIVATGRDWDVVQLKTNLAQATNELLGPIHERLEYYKKNPKEVEDILQDNATRARAVAAEVLGATKDIVGLH</sequence>
<dbReference type="EC" id="6.1.1.2" evidence="2"/>
<dbReference type="GO" id="GO:0070183">
    <property type="term" value="P:mitochondrial tryptophanyl-tRNA aminoacylation"/>
    <property type="evidence" value="ECO:0007669"/>
    <property type="project" value="TreeGrafter"/>
</dbReference>
<evidence type="ECO:0000256" key="4">
    <source>
        <dbReference type="ARBA" id="ARBA00022741"/>
    </source>
</evidence>
<feature type="non-terminal residue" evidence="10">
    <location>
        <position position="367"/>
    </location>
</feature>
<keyword evidence="6 9" id="KW-0648">Protein biosynthesis</keyword>
<keyword evidence="5 9" id="KW-0067">ATP-binding</keyword>
<evidence type="ECO:0000256" key="3">
    <source>
        <dbReference type="ARBA" id="ARBA00022598"/>
    </source>
</evidence>
<organism evidence="10 11">
    <name type="scientific">Mesorhabditis spiculigera</name>
    <dbReference type="NCBI Taxonomy" id="96644"/>
    <lineage>
        <taxon>Eukaryota</taxon>
        <taxon>Metazoa</taxon>
        <taxon>Ecdysozoa</taxon>
        <taxon>Nematoda</taxon>
        <taxon>Chromadorea</taxon>
        <taxon>Rhabditida</taxon>
        <taxon>Rhabditina</taxon>
        <taxon>Rhabditomorpha</taxon>
        <taxon>Rhabditoidea</taxon>
        <taxon>Rhabditidae</taxon>
        <taxon>Mesorhabditinae</taxon>
        <taxon>Mesorhabditis</taxon>
    </lineage>
</organism>
<evidence type="ECO:0000313" key="10">
    <source>
        <dbReference type="EMBL" id="CAJ0587087.1"/>
    </source>
</evidence>
<dbReference type="PRINTS" id="PR01039">
    <property type="entry name" value="TRNASYNTHTRP"/>
</dbReference>
<gene>
    <name evidence="10" type="ORF">MSPICULIGERA_LOCUS25067</name>
</gene>
<dbReference type="PANTHER" id="PTHR43766">
    <property type="entry name" value="TRYPTOPHAN--TRNA LIGASE, MITOCHONDRIAL"/>
    <property type="match status" value="1"/>
</dbReference>
<evidence type="ECO:0000256" key="1">
    <source>
        <dbReference type="ARBA" id="ARBA00005594"/>
    </source>
</evidence>
<keyword evidence="4 9" id="KW-0547">Nucleotide-binding</keyword>
<dbReference type="Proteomes" id="UP001177023">
    <property type="component" value="Unassembled WGS sequence"/>
</dbReference>
<dbReference type="AlphaFoldDB" id="A0AA36DH80"/>